<protein>
    <submittedName>
        <fullName evidence="4">Tetratricopeptide repeat protein</fullName>
    </submittedName>
</protein>
<organism evidence="4 5">
    <name type="scientific">Azospirillum oleiclasticum</name>
    <dbReference type="NCBI Taxonomy" id="2735135"/>
    <lineage>
        <taxon>Bacteria</taxon>
        <taxon>Pseudomonadati</taxon>
        <taxon>Pseudomonadota</taxon>
        <taxon>Alphaproteobacteria</taxon>
        <taxon>Rhodospirillales</taxon>
        <taxon>Azospirillaceae</taxon>
        <taxon>Azospirillum</taxon>
    </lineage>
</organism>
<feature type="region of interest" description="Disordered" evidence="2">
    <location>
        <begin position="545"/>
        <end position="574"/>
    </location>
</feature>
<feature type="repeat" description="TPR" evidence="1">
    <location>
        <begin position="479"/>
        <end position="512"/>
    </location>
</feature>
<dbReference type="PANTHER" id="PTHR12558:SF13">
    <property type="entry name" value="CELL DIVISION CYCLE PROTEIN 27 HOMOLOG"/>
    <property type="match status" value="1"/>
</dbReference>
<feature type="chain" id="PRO_5047190584" evidence="3">
    <location>
        <begin position="28"/>
        <end position="574"/>
    </location>
</feature>
<sequence>MTRFPRIGRTLAAALLATAAGLPPALAAGTPTANGAVTTAIGSYLAGRFAQNQDDWPSAARYMEQALAADPGDLALMRRTFLLKLGEGKVDEAVVLARKLMGQDTSGPFAVTTVIADDLKAGRTDDARALAQKMPRDGMARYVTPLVEAWLLAAGRQTDAALAALTPLLSVPGFKALHDLHAGLILDMAGRNDAAAETYAGVTSDDAPLRVVQIVGGFYERTGRQDQARALYEGFRERNPDSVMIEPNLAAMASGAKPPPAVADAREGLAEALFDLGSAIQHEGSADTAMLFGRIALHLRPDFALARLMIGDIQATRDHGEEAIATYASLQEHPVLGWAVRLRTADTLASMERTDEAAAMLRRLADERPERVDAAVRLGDVLRTAKRWDEAVEAYDTAVKRVGTPAERHWPILYARAIAYDRTNRWPQAEADLKAALALRPEEPYLLNYLGYSWVDKGQNLAEARRMIERAVELRPRDGYIIDSLGWALYRLEDYEAAVAKLERAVELKPVDATINDHLGDAYWRVGRRNEARFQWQRALRTAEEDDLKEQIREKLEKGLPERRTAGAEAPKPK</sequence>
<dbReference type="EMBL" id="JABFDB010000021">
    <property type="protein sequence ID" value="NYZ22857.1"/>
    <property type="molecule type" value="Genomic_DNA"/>
</dbReference>
<evidence type="ECO:0000313" key="4">
    <source>
        <dbReference type="EMBL" id="NYZ22857.1"/>
    </source>
</evidence>
<dbReference type="Pfam" id="PF13414">
    <property type="entry name" value="TPR_11"/>
    <property type="match status" value="1"/>
</dbReference>
<dbReference type="InterPro" id="IPR019734">
    <property type="entry name" value="TPR_rpt"/>
</dbReference>
<keyword evidence="1" id="KW-0802">TPR repeat</keyword>
<name>A0ABX2TFN8_9PROT</name>
<evidence type="ECO:0000256" key="3">
    <source>
        <dbReference type="SAM" id="SignalP"/>
    </source>
</evidence>
<keyword evidence="5" id="KW-1185">Reference proteome</keyword>
<gene>
    <name evidence="4" type="ORF">HND93_24375</name>
</gene>
<dbReference type="PANTHER" id="PTHR12558">
    <property type="entry name" value="CELL DIVISION CYCLE 16,23,27"/>
    <property type="match status" value="1"/>
</dbReference>
<feature type="signal peptide" evidence="3">
    <location>
        <begin position="1"/>
        <end position="27"/>
    </location>
</feature>
<reference evidence="4 5" key="1">
    <citation type="submission" date="2020-05" db="EMBL/GenBank/DDBJ databases">
        <title>Azospirillum oleiclasticum sp. nov, a nitrogen-fixing and heavy crude oil-emulsifying bacterium isolated from the crude oil of Yumen Oilfield.</title>
        <authorList>
            <person name="Wu D."/>
            <person name="Cai M."/>
            <person name="Zhang X."/>
        </authorList>
    </citation>
    <scope>NUCLEOTIDE SEQUENCE [LARGE SCALE GENOMIC DNA]</scope>
    <source>
        <strain evidence="4 5">ROY-1-1-2</strain>
    </source>
</reference>
<dbReference type="InterPro" id="IPR011990">
    <property type="entry name" value="TPR-like_helical_dom_sf"/>
</dbReference>
<evidence type="ECO:0000256" key="1">
    <source>
        <dbReference type="PROSITE-ProRule" id="PRU00339"/>
    </source>
</evidence>
<evidence type="ECO:0000256" key="2">
    <source>
        <dbReference type="SAM" id="MobiDB-lite"/>
    </source>
</evidence>
<dbReference type="SMART" id="SM00028">
    <property type="entry name" value="TPR"/>
    <property type="match status" value="7"/>
</dbReference>
<evidence type="ECO:0000313" key="5">
    <source>
        <dbReference type="Proteomes" id="UP000584642"/>
    </source>
</evidence>
<comment type="caution">
    <text evidence="4">The sequence shown here is derived from an EMBL/GenBank/DDBJ whole genome shotgun (WGS) entry which is preliminary data.</text>
</comment>
<dbReference type="PROSITE" id="PS50005">
    <property type="entry name" value="TPR"/>
    <property type="match status" value="1"/>
</dbReference>
<dbReference type="RefSeq" id="WP_180284611.1">
    <property type="nucleotide sequence ID" value="NZ_JABFDB010000021.1"/>
</dbReference>
<dbReference type="Pfam" id="PF13432">
    <property type="entry name" value="TPR_16"/>
    <property type="match status" value="2"/>
</dbReference>
<accession>A0ABX2TFN8</accession>
<dbReference type="Proteomes" id="UP000584642">
    <property type="component" value="Unassembled WGS sequence"/>
</dbReference>
<proteinExistence type="predicted"/>
<dbReference type="Pfam" id="PF13174">
    <property type="entry name" value="TPR_6"/>
    <property type="match status" value="1"/>
</dbReference>
<dbReference type="Gene3D" id="1.25.40.10">
    <property type="entry name" value="Tetratricopeptide repeat domain"/>
    <property type="match status" value="2"/>
</dbReference>
<feature type="compositionally biased region" description="Basic and acidic residues" evidence="2">
    <location>
        <begin position="549"/>
        <end position="574"/>
    </location>
</feature>
<dbReference type="SUPFAM" id="SSF48452">
    <property type="entry name" value="TPR-like"/>
    <property type="match status" value="2"/>
</dbReference>
<keyword evidence="3" id="KW-0732">Signal</keyword>